<name>A0A2S7UVC4_9GAMM</name>
<comment type="caution">
    <text evidence="1">The sequence shown here is derived from an EMBL/GenBank/DDBJ whole genome shotgun (WGS) entry which is preliminary data.</text>
</comment>
<dbReference type="Proteomes" id="UP000239007">
    <property type="component" value="Unassembled WGS sequence"/>
</dbReference>
<evidence type="ECO:0000313" key="2">
    <source>
        <dbReference type="Proteomes" id="UP000239007"/>
    </source>
</evidence>
<evidence type="ECO:0000313" key="1">
    <source>
        <dbReference type="EMBL" id="PQJ53907.1"/>
    </source>
</evidence>
<accession>A0A2S7UVC4</accession>
<keyword evidence="2" id="KW-1185">Reference proteome</keyword>
<evidence type="ECO:0008006" key="3">
    <source>
        <dbReference type="Google" id="ProtNLM"/>
    </source>
</evidence>
<organism evidence="1 2">
    <name type="scientific">Psychrosphaera saromensis</name>
    <dbReference type="NCBI Taxonomy" id="716813"/>
    <lineage>
        <taxon>Bacteria</taxon>
        <taxon>Pseudomonadati</taxon>
        <taxon>Pseudomonadota</taxon>
        <taxon>Gammaproteobacteria</taxon>
        <taxon>Alteromonadales</taxon>
        <taxon>Pseudoalteromonadaceae</taxon>
        <taxon>Psychrosphaera</taxon>
    </lineage>
</organism>
<dbReference type="OrthoDB" id="6696169at2"/>
<dbReference type="EMBL" id="MSCH01000003">
    <property type="protein sequence ID" value="PQJ53907.1"/>
    <property type="molecule type" value="Genomic_DNA"/>
</dbReference>
<protein>
    <recommendedName>
        <fullName evidence="3">Copper resistance protein CopB</fullName>
    </recommendedName>
</protein>
<reference evidence="1 2" key="1">
    <citation type="submission" date="2016-12" db="EMBL/GenBank/DDBJ databases">
        <title>Diversity of luminous bacteria.</title>
        <authorList>
            <person name="Yoshizawa S."/>
            <person name="Kogure K."/>
        </authorList>
    </citation>
    <scope>NUCLEOTIDE SEQUENCE [LARGE SCALE GENOMIC DNA]</scope>
    <source>
        <strain evidence="1 2">SA4-48</strain>
    </source>
</reference>
<proteinExistence type="predicted"/>
<dbReference type="AlphaFoldDB" id="A0A2S7UVC4"/>
<gene>
    <name evidence="1" type="ORF">BTO11_09695</name>
</gene>
<sequence length="244" mass="28314">MKKYISASFGEVLKLVTGILLSLSSMVVQADGVVVDKVYHPYVTANEKEFEWRLLSSETDEANRLAQRLGYGQSILENLALDFYLIAERDDYKDFTLQAVEVEARWMMTEQGQYWADWGLLFEVEAAERNDNKSFEITSGLIFEKEFGKKSLTMNLFLIQEWGDVIPTEMETEFRLKYRYRYLPGFQPAIELYTGEDFLGIGPAMMGVHRFKGQKQLKWEVGFITEIAHSGKDHSLRFALEYEF</sequence>